<gene>
    <name evidence="9" type="ORF">Rhopal_007379-T1</name>
</gene>
<comment type="subcellular location">
    <subcellularLocation>
        <location evidence="1">Endoplasmic reticulum membrane</location>
        <topology evidence="1">Multi-pass membrane protein</topology>
    </subcellularLocation>
</comment>
<dbReference type="InterPro" id="IPR009617">
    <property type="entry name" value="Seipin"/>
</dbReference>
<dbReference type="CDD" id="cd23995">
    <property type="entry name" value="Seipin_BSCL2_like"/>
    <property type="match status" value="1"/>
</dbReference>
<feature type="compositionally biased region" description="Basic and acidic residues" evidence="7">
    <location>
        <begin position="361"/>
        <end position="371"/>
    </location>
</feature>
<feature type="compositionally biased region" description="Low complexity" evidence="7">
    <location>
        <begin position="509"/>
        <end position="555"/>
    </location>
</feature>
<reference evidence="9 10" key="1">
    <citation type="submission" date="2021-12" db="EMBL/GenBank/DDBJ databases">
        <title>High titer production of polyol ester of fatty acids by Rhodotorula paludigena BS15 towards product separation-free biomass refinery.</title>
        <authorList>
            <person name="Mano J."/>
            <person name="Ono H."/>
            <person name="Tanaka T."/>
            <person name="Naito K."/>
            <person name="Sushida H."/>
            <person name="Ike M."/>
            <person name="Tokuyasu K."/>
            <person name="Kitaoka M."/>
        </authorList>
    </citation>
    <scope>NUCLEOTIDE SEQUENCE [LARGE SCALE GENOMIC DNA]</scope>
    <source>
        <strain evidence="9 10">BS15</strain>
    </source>
</reference>
<evidence type="ECO:0000256" key="1">
    <source>
        <dbReference type="ARBA" id="ARBA00004477"/>
    </source>
</evidence>
<dbReference type="Pfam" id="PF06775">
    <property type="entry name" value="Seipin"/>
    <property type="match status" value="1"/>
</dbReference>
<evidence type="ECO:0008006" key="11">
    <source>
        <dbReference type="Google" id="ProtNLM"/>
    </source>
</evidence>
<dbReference type="PANTHER" id="PTHR21212:SF0">
    <property type="entry name" value="SEIPIN"/>
    <property type="match status" value="1"/>
</dbReference>
<dbReference type="AlphaFoldDB" id="A0AAV5GXW0"/>
<evidence type="ECO:0000313" key="9">
    <source>
        <dbReference type="EMBL" id="GJN94305.1"/>
    </source>
</evidence>
<feature type="region of interest" description="Disordered" evidence="7">
    <location>
        <begin position="348"/>
        <end position="555"/>
    </location>
</feature>
<protein>
    <recommendedName>
        <fullName evidence="11">Seipin</fullName>
    </recommendedName>
</protein>
<evidence type="ECO:0000256" key="6">
    <source>
        <dbReference type="ARBA" id="ARBA00023136"/>
    </source>
</evidence>
<dbReference type="Proteomes" id="UP001342314">
    <property type="component" value="Unassembled WGS sequence"/>
</dbReference>
<organism evidence="9 10">
    <name type="scientific">Rhodotorula paludigena</name>
    <dbReference type="NCBI Taxonomy" id="86838"/>
    <lineage>
        <taxon>Eukaryota</taxon>
        <taxon>Fungi</taxon>
        <taxon>Dikarya</taxon>
        <taxon>Basidiomycota</taxon>
        <taxon>Pucciniomycotina</taxon>
        <taxon>Microbotryomycetes</taxon>
        <taxon>Sporidiobolales</taxon>
        <taxon>Sporidiobolaceae</taxon>
        <taxon>Rhodotorula</taxon>
    </lineage>
</organism>
<accession>A0AAV5GXW0</accession>
<keyword evidence="5" id="KW-0443">Lipid metabolism</keyword>
<feature type="compositionally biased region" description="Low complexity" evidence="7">
    <location>
        <begin position="348"/>
        <end position="357"/>
    </location>
</feature>
<dbReference type="GO" id="GO:0140042">
    <property type="term" value="P:lipid droplet formation"/>
    <property type="evidence" value="ECO:0007669"/>
    <property type="project" value="UniProtKB-ARBA"/>
</dbReference>
<evidence type="ECO:0000256" key="7">
    <source>
        <dbReference type="SAM" id="MobiDB-lite"/>
    </source>
</evidence>
<dbReference type="EMBL" id="BQKY01000017">
    <property type="protein sequence ID" value="GJN94305.1"/>
    <property type="molecule type" value="Genomic_DNA"/>
</dbReference>
<comment type="caution">
    <text evidence="9">The sequence shown here is derived from an EMBL/GenBank/DDBJ whole genome shotgun (WGS) entry which is preliminary data.</text>
</comment>
<feature type="compositionally biased region" description="Basic and acidic residues" evidence="7">
    <location>
        <begin position="399"/>
        <end position="412"/>
    </location>
</feature>
<evidence type="ECO:0000256" key="8">
    <source>
        <dbReference type="SAM" id="Phobius"/>
    </source>
</evidence>
<feature type="compositionally biased region" description="Acidic residues" evidence="7">
    <location>
        <begin position="433"/>
        <end position="448"/>
    </location>
</feature>
<keyword evidence="4 8" id="KW-1133">Transmembrane helix</keyword>
<dbReference type="PANTHER" id="PTHR21212">
    <property type="entry name" value="BERNARDINELLI-SEIP CONGENITAL LIPODYSTROPHY 2 HOMOLOG BSCL2 PROTEIN"/>
    <property type="match status" value="1"/>
</dbReference>
<evidence type="ECO:0000313" key="10">
    <source>
        <dbReference type="Proteomes" id="UP001342314"/>
    </source>
</evidence>
<keyword evidence="3" id="KW-0256">Endoplasmic reticulum</keyword>
<name>A0AAV5GXW0_9BASI</name>
<evidence type="ECO:0000256" key="3">
    <source>
        <dbReference type="ARBA" id="ARBA00022824"/>
    </source>
</evidence>
<feature type="compositionally biased region" description="Polar residues" evidence="7">
    <location>
        <begin position="377"/>
        <end position="387"/>
    </location>
</feature>
<dbReference type="GO" id="GO:0006629">
    <property type="term" value="P:lipid metabolic process"/>
    <property type="evidence" value="ECO:0007669"/>
    <property type="project" value="UniProtKB-KW"/>
</dbReference>
<evidence type="ECO:0000256" key="2">
    <source>
        <dbReference type="ARBA" id="ARBA00022692"/>
    </source>
</evidence>
<feature type="region of interest" description="Disordered" evidence="7">
    <location>
        <begin position="211"/>
        <end position="237"/>
    </location>
</feature>
<evidence type="ECO:0000256" key="4">
    <source>
        <dbReference type="ARBA" id="ARBA00022989"/>
    </source>
</evidence>
<feature type="compositionally biased region" description="Basic residues" evidence="7">
    <location>
        <begin position="225"/>
        <end position="234"/>
    </location>
</feature>
<keyword evidence="10" id="KW-1185">Reference proteome</keyword>
<proteinExistence type="predicted"/>
<keyword evidence="2 8" id="KW-0812">Transmembrane</keyword>
<dbReference type="GO" id="GO:0005789">
    <property type="term" value="C:endoplasmic reticulum membrane"/>
    <property type="evidence" value="ECO:0007669"/>
    <property type="project" value="UniProtKB-SubCell"/>
</dbReference>
<feature type="compositionally biased region" description="Low complexity" evidence="7">
    <location>
        <begin position="212"/>
        <end position="222"/>
    </location>
</feature>
<evidence type="ECO:0000256" key="5">
    <source>
        <dbReference type="ARBA" id="ARBA00023098"/>
    </source>
</evidence>
<feature type="compositionally biased region" description="Acidic residues" evidence="7">
    <location>
        <begin position="467"/>
        <end position="478"/>
    </location>
</feature>
<keyword evidence="6 8" id="KW-0472">Membrane</keyword>
<sequence length="555" mass="60424">MSSLAKGPRRPSRREESSSSALYALASLAVRSLALGALVSLAVVVALAAWLSLRSALRVDPLVGRERVWLQHHRPPYAHVELDHARYTVPGKVYDVALEVTAPVNHNNLDLGNFMVSVSLLDGSGDRVLNASRPAILAHPSSCTSLSRRRSFFRSLLLRPLSLLRTSTTLAPSSYYSTPYSARSTVDPTSLTEPCVQTLRIPLLESASFTNPSSSLPLGGPSRAKVSRWRRGSRKATSGPVKGVYVQIGREDSHPLPARSLMPEELAAGRLTPESHVIEGNRRFGERERARELQVYEAWVRVEVKVSGLRGFLHSHPYLAFTLFFPSFLTLELIAALAMYIYYVASSSPTPAAAPSPRRIKREDEEREDVKPLLSPATLSRSASTAGSEFETEMEETEGERALREAEDEARGTRRAMRLRLGRGGVGMSALEGDGEEETEEEEEDEGESASVSEAAEAEERARVKLEEEEEERDDFSDEGPQLQVDRMLTPPDPQSTTTRRTRSTFGPSLAGTTITHSTTTTTATGRSEGASAAGLRGRGSAAATAAAGEARVEE</sequence>
<feature type="transmembrane region" description="Helical" evidence="8">
    <location>
        <begin position="20"/>
        <end position="53"/>
    </location>
</feature>